<dbReference type="EMBL" id="QJNU01000031">
    <property type="protein sequence ID" value="RYP09711.1"/>
    <property type="molecule type" value="Genomic_DNA"/>
</dbReference>
<feature type="domain" description="Thioesterase" evidence="3">
    <location>
        <begin position="71"/>
        <end position="140"/>
    </location>
</feature>
<comment type="similarity">
    <text evidence="1">Belongs to the thioesterase PaaI family.</text>
</comment>
<dbReference type="GO" id="GO:0047617">
    <property type="term" value="F:fatty acyl-CoA hydrolase activity"/>
    <property type="evidence" value="ECO:0007669"/>
    <property type="project" value="InterPro"/>
</dbReference>
<dbReference type="InterPro" id="IPR039298">
    <property type="entry name" value="ACOT13"/>
</dbReference>
<dbReference type="Proteomes" id="UP000293360">
    <property type="component" value="Unassembled WGS sequence"/>
</dbReference>
<proteinExistence type="inferred from homology"/>
<dbReference type="PANTHER" id="PTHR21660:SF1">
    <property type="entry name" value="ACYL-COENZYME A THIOESTERASE 13"/>
    <property type="match status" value="1"/>
</dbReference>
<comment type="caution">
    <text evidence="4">The sequence shown here is derived from an EMBL/GenBank/DDBJ whole genome shotgun (WGS) entry which is preliminary data.</text>
</comment>
<keyword evidence="5" id="KW-1185">Reference proteome</keyword>
<dbReference type="AlphaFoldDB" id="A0A4Q4TQX0"/>
<reference evidence="4 5" key="1">
    <citation type="submission" date="2018-06" db="EMBL/GenBank/DDBJ databases">
        <title>Complete Genomes of Monosporascus.</title>
        <authorList>
            <person name="Robinson A.J."/>
            <person name="Natvig D.O."/>
        </authorList>
    </citation>
    <scope>NUCLEOTIDE SEQUENCE [LARGE SCALE GENOMIC DNA]</scope>
    <source>
        <strain evidence="4 5">CBS 110550</strain>
    </source>
</reference>
<protein>
    <recommendedName>
        <fullName evidence="3">Thioesterase domain-containing protein</fullName>
    </recommendedName>
</protein>
<dbReference type="InterPro" id="IPR029069">
    <property type="entry name" value="HotDog_dom_sf"/>
</dbReference>
<sequence>MAKPRRDTESGIEGIKQYLESCLEAQKNPENHDWMTTILPHLTVISHSACPPHPRIVFRFTVQPVHCNGLGNLHGGCAATIFDLCTSLPLGLVSRPGFWQFMGVSRTLSVTYLRPVPAGSMVDVECELLQVGRRLCTARGVMRLVAGEGAGEGSEGKDKPVLAICEHGKVNTDPAAEKL</sequence>
<dbReference type="STRING" id="155417.A0A4Q4TQX0"/>
<evidence type="ECO:0000256" key="2">
    <source>
        <dbReference type="ARBA" id="ARBA00022801"/>
    </source>
</evidence>
<dbReference type="CDD" id="cd03443">
    <property type="entry name" value="PaaI_thioesterase"/>
    <property type="match status" value="1"/>
</dbReference>
<evidence type="ECO:0000313" key="4">
    <source>
        <dbReference type="EMBL" id="RYP09711.1"/>
    </source>
</evidence>
<keyword evidence="2" id="KW-0378">Hydrolase</keyword>
<name>A0A4Q4TQX0_9PEZI</name>
<dbReference type="InterPro" id="IPR006683">
    <property type="entry name" value="Thioestr_dom"/>
</dbReference>
<evidence type="ECO:0000313" key="5">
    <source>
        <dbReference type="Proteomes" id="UP000293360"/>
    </source>
</evidence>
<organism evidence="4 5">
    <name type="scientific">Monosporascus ibericus</name>
    <dbReference type="NCBI Taxonomy" id="155417"/>
    <lineage>
        <taxon>Eukaryota</taxon>
        <taxon>Fungi</taxon>
        <taxon>Dikarya</taxon>
        <taxon>Ascomycota</taxon>
        <taxon>Pezizomycotina</taxon>
        <taxon>Sordariomycetes</taxon>
        <taxon>Xylariomycetidae</taxon>
        <taxon>Xylariales</taxon>
        <taxon>Xylariales incertae sedis</taxon>
        <taxon>Monosporascus</taxon>
    </lineage>
</organism>
<accession>A0A4Q4TQX0</accession>
<dbReference type="Gene3D" id="3.10.129.10">
    <property type="entry name" value="Hotdog Thioesterase"/>
    <property type="match status" value="1"/>
</dbReference>
<dbReference type="SUPFAM" id="SSF54637">
    <property type="entry name" value="Thioesterase/thiol ester dehydrase-isomerase"/>
    <property type="match status" value="1"/>
</dbReference>
<evidence type="ECO:0000259" key="3">
    <source>
        <dbReference type="Pfam" id="PF03061"/>
    </source>
</evidence>
<evidence type="ECO:0000256" key="1">
    <source>
        <dbReference type="ARBA" id="ARBA00008324"/>
    </source>
</evidence>
<dbReference type="Pfam" id="PF03061">
    <property type="entry name" value="4HBT"/>
    <property type="match status" value="1"/>
</dbReference>
<dbReference type="OrthoDB" id="2831072at2759"/>
<gene>
    <name evidence="4" type="ORF">DL764_001137</name>
</gene>
<dbReference type="PANTHER" id="PTHR21660">
    <property type="entry name" value="THIOESTERASE SUPERFAMILY MEMBER-RELATED"/>
    <property type="match status" value="1"/>
</dbReference>